<proteinExistence type="predicted"/>
<dbReference type="AlphaFoldDB" id="A0A1X7VVC8"/>
<evidence type="ECO:0000313" key="1">
    <source>
        <dbReference type="EnsemblMetazoa" id="Aqu2.1.44292_001"/>
    </source>
</evidence>
<keyword evidence="2" id="KW-1185">Reference proteome</keyword>
<evidence type="ECO:0000313" key="2">
    <source>
        <dbReference type="Proteomes" id="UP000007879"/>
    </source>
</evidence>
<dbReference type="InParanoid" id="A0A1X7VVC8"/>
<dbReference type="Proteomes" id="UP000007879">
    <property type="component" value="Unassembled WGS sequence"/>
</dbReference>
<dbReference type="KEGG" id="aqu:109582863"/>
<protein>
    <submittedName>
        <fullName evidence="1">Uncharacterized protein</fullName>
    </submittedName>
</protein>
<sequence length="104" mass="11250">MLQCCKRLFETQGIPSLLLYRSIRLPPLLSALPRVPLISFPARKGPDGKPLITLSLDNLVKGSSGHTQVKSLNYADLSVGYGRAPFTVEEMDAINSGGAVDCYT</sequence>
<accession>A0A1X7VVC8</accession>
<dbReference type="EnsemblMetazoa" id="XM_019997914.1">
    <property type="protein sequence ID" value="XP_019853473.1"/>
    <property type="gene ID" value="LOC109582863"/>
</dbReference>
<gene>
    <name evidence="1" type="primary">109582863</name>
</gene>
<reference evidence="2" key="1">
    <citation type="journal article" date="2010" name="Nature">
        <title>The Amphimedon queenslandica genome and the evolution of animal complexity.</title>
        <authorList>
            <person name="Srivastava M."/>
            <person name="Simakov O."/>
            <person name="Chapman J."/>
            <person name="Fahey B."/>
            <person name="Gauthier M.E."/>
            <person name="Mitros T."/>
            <person name="Richards G.S."/>
            <person name="Conaco C."/>
            <person name="Dacre M."/>
            <person name="Hellsten U."/>
            <person name="Larroux C."/>
            <person name="Putnam N.H."/>
            <person name="Stanke M."/>
            <person name="Adamska M."/>
            <person name="Darling A."/>
            <person name="Degnan S.M."/>
            <person name="Oakley T.H."/>
            <person name="Plachetzki D.C."/>
            <person name="Zhai Y."/>
            <person name="Adamski M."/>
            <person name="Calcino A."/>
            <person name="Cummins S.F."/>
            <person name="Goodstein D.M."/>
            <person name="Harris C."/>
            <person name="Jackson D.J."/>
            <person name="Leys S.P."/>
            <person name="Shu S."/>
            <person name="Woodcroft B.J."/>
            <person name="Vervoort M."/>
            <person name="Kosik K.S."/>
            <person name="Manning G."/>
            <person name="Degnan B.M."/>
            <person name="Rokhsar D.S."/>
        </authorList>
    </citation>
    <scope>NUCLEOTIDE SEQUENCE [LARGE SCALE GENOMIC DNA]</scope>
</reference>
<reference evidence="1" key="2">
    <citation type="submission" date="2017-05" db="UniProtKB">
        <authorList>
            <consortium name="EnsemblMetazoa"/>
        </authorList>
    </citation>
    <scope>IDENTIFICATION</scope>
</reference>
<organism evidence="1">
    <name type="scientific">Amphimedon queenslandica</name>
    <name type="common">Sponge</name>
    <dbReference type="NCBI Taxonomy" id="400682"/>
    <lineage>
        <taxon>Eukaryota</taxon>
        <taxon>Metazoa</taxon>
        <taxon>Porifera</taxon>
        <taxon>Demospongiae</taxon>
        <taxon>Heteroscleromorpha</taxon>
        <taxon>Haplosclerida</taxon>
        <taxon>Niphatidae</taxon>
        <taxon>Amphimedon</taxon>
    </lineage>
</organism>
<dbReference type="EnsemblMetazoa" id="Aqu2.1.44292_001">
    <property type="protein sequence ID" value="Aqu2.1.44292_001"/>
    <property type="gene ID" value="Aqu2.1.44292"/>
</dbReference>
<name>A0A1X7VVC8_AMPQE</name>